<dbReference type="AlphaFoldDB" id="A0A4Z2GH56"/>
<gene>
    <name evidence="5" type="primary">GIMAP8_1</name>
    <name evidence="5" type="ORF">EYF80_037569</name>
</gene>
<sequence>MATAAPASDDLQPVKRRSSCVFLPPFMSDDLQPVKRSSSCELLPPDMSEQRVLLLGNSWSEGSLVRNFILGETKFITEEEPEHEGLTRMPKSDHMKPSLNLVLCGRTGAGKTSAAKAIIGQRDFYSASNSSQCVQHQAELSGRLVSLVELPALFGKPQEEVMEESLRCISLCDPEGVHVFILVLPVGPLTDEDKGELQTIKKTFGSPANDLTMILFTVDSDPKAPAVVNLLQENKEIQEVCQSCGGRYVVLNIKDRQQIPELIDDVDTMSVGGSRCFTMKVFTKALMEKVSRLEAELQVVKQKTEVGCDDQARESLRMVLIGRTGNGKSATGNTILGQEHFTSRASSRSVTTLCEKATGEIDGQPVIVVDTPGLFEMTEDFQEELVKCISLLSPGPHVFLLVLQIGRISQEEKYSVTLVKKCLGTKSSDFITIIFTRGDDLKNTTLESYIEEDTDDFLKELINDCGGRYQVFNNNDQTDRTQVRDLMKNTNQMMKEKGGSCFTSEMLRMEEERIMKKKEKKCKDIRRSFKENMKKKWKE</sequence>
<dbReference type="PROSITE" id="PS51720">
    <property type="entry name" value="G_AIG1"/>
    <property type="match status" value="2"/>
</dbReference>
<dbReference type="SUPFAM" id="SSF52540">
    <property type="entry name" value="P-loop containing nucleoside triphosphate hydrolases"/>
    <property type="match status" value="2"/>
</dbReference>
<reference evidence="5 6" key="1">
    <citation type="submission" date="2019-03" db="EMBL/GenBank/DDBJ databases">
        <title>First draft genome of Liparis tanakae, snailfish: a comprehensive survey of snailfish specific genes.</title>
        <authorList>
            <person name="Kim W."/>
            <person name="Song I."/>
            <person name="Jeong J.-H."/>
            <person name="Kim D."/>
            <person name="Kim S."/>
            <person name="Ryu S."/>
            <person name="Song J.Y."/>
            <person name="Lee S.K."/>
        </authorList>
    </citation>
    <scope>NUCLEOTIDE SEQUENCE [LARGE SCALE GENOMIC DNA]</scope>
    <source>
        <tissue evidence="5">Muscle</tissue>
    </source>
</reference>
<dbReference type="CDD" id="cd01852">
    <property type="entry name" value="AIG1"/>
    <property type="match status" value="1"/>
</dbReference>
<evidence type="ECO:0000256" key="3">
    <source>
        <dbReference type="ARBA" id="ARBA00023134"/>
    </source>
</evidence>
<dbReference type="PANTHER" id="PTHR10903">
    <property type="entry name" value="GTPASE, IMAP FAMILY MEMBER-RELATED"/>
    <property type="match status" value="1"/>
</dbReference>
<evidence type="ECO:0000256" key="1">
    <source>
        <dbReference type="ARBA" id="ARBA00008535"/>
    </source>
</evidence>
<dbReference type="Proteomes" id="UP000314294">
    <property type="component" value="Unassembled WGS sequence"/>
</dbReference>
<protein>
    <submittedName>
        <fullName evidence="5">GTPase IMAP family member 8</fullName>
    </submittedName>
</protein>
<proteinExistence type="inferred from homology"/>
<dbReference type="OrthoDB" id="8954335at2759"/>
<feature type="domain" description="AIG1-type G" evidence="4">
    <location>
        <begin position="313"/>
        <end position="511"/>
    </location>
</feature>
<name>A0A4Z2GH56_9TELE</name>
<comment type="similarity">
    <text evidence="1">Belongs to the TRAFAC class TrmE-Era-EngA-EngB-Septin-like GTPase superfamily. AIG1/Toc34/Toc159-like paraseptin GTPase family. IAN subfamily.</text>
</comment>
<dbReference type="InterPro" id="IPR045058">
    <property type="entry name" value="GIMA/IAN/Toc"/>
</dbReference>
<comment type="caution">
    <text evidence="5">The sequence shown here is derived from an EMBL/GenBank/DDBJ whole genome shotgun (WGS) entry which is preliminary data.</text>
</comment>
<dbReference type="PANTHER" id="PTHR10903:SF170">
    <property type="entry name" value="GTPASE IMAP FAMILY MEMBER 7"/>
    <property type="match status" value="1"/>
</dbReference>
<dbReference type="InterPro" id="IPR027417">
    <property type="entry name" value="P-loop_NTPase"/>
</dbReference>
<keyword evidence="3" id="KW-0342">GTP-binding</keyword>
<dbReference type="GO" id="GO:0005525">
    <property type="term" value="F:GTP binding"/>
    <property type="evidence" value="ECO:0007669"/>
    <property type="project" value="UniProtKB-KW"/>
</dbReference>
<organism evidence="5 6">
    <name type="scientific">Liparis tanakae</name>
    <name type="common">Tanaka's snailfish</name>
    <dbReference type="NCBI Taxonomy" id="230148"/>
    <lineage>
        <taxon>Eukaryota</taxon>
        <taxon>Metazoa</taxon>
        <taxon>Chordata</taxon>
        <taxon>Craniata</taxon>
        <taxon>Vertebrata</taxon>
        <taxon>Euteleostomi</taxon>
        <taxon>Actinopterygii</taxon>
        <taxon>Neopterygii</taxon>
        <taxon>Teleostei</taxon>
        <taxon>Neoteleostei</taxon>
        <taxon>Acanthomorphata</taxon>
        <taxon>Eupercaria</taxon>
        <taxon>Perciformes</taxon>
        <taxon>Cottioidei</taxon>
        <taxon>Cottales</taxon>
        <taxon>Liparidae</taxon>
        <taxon>Liparis</taxon>
    </lineage>
</organism>
<dbReference type="FunFam" id="3.40.50.300:FF:000366">
    <property type="entry name" value="GTPase, IMAP family member 2"/>
    <property type="match status" value="1"/>
</dbReference>
<dbReference type="Pfam" id="PF04548">
    <property type="entry name" value="AIG1"/>
    <property type="match status" value="2"/>
</dbReference>
<evidence type="ECO:0000256" key="2">
    <source>
        <dbReference type="ARBA" id="ARBA00022741"/>
    </source>
</evidence>
<dbReference type="InterPro" id="IPR006703">
    <property type="entry name" value="G_AIG1"/>
</dbReference>
<evidence type="ECO:0000259" key="4">
    <source>
        <dbReference type="PROSITE" id="PS51720"/>
    </source>
</evidence>
<keyword evidence="6" id="KW-1185">Reference proteome</keyword>
<feature type="domain" description="AIG1-type G" evidence="4">
    <location>
        <begin position="96"/>
        <end position="291"/>
    </location>
</feature>
<dbReference type="Gene3D" id="3.40.50.300">
    <property type="entry name" value="P-loop containing nucleotide triphosphate hydrolases"/>
    <property type="match status" value="2"/>
</dbReference>
<evidence type="ECO:0000313" key="5">
    <source>
        <dbReference type="EMBL" id="TNN52213.1"/>
    </source>
</evidence>
<evidence type="ECO:0000313" key="6">
    <source>
        <dbReference type="Proteomes" id="UP000314294"/>
    </source>
</evidence>
<keyword evidence="2" id="KW-0547">Nucleotide-binding</keyword>
<dbReference type="EMBL" id="SRLO01000555">
    <property type="protein sequence ID" value="TNN52213.1"/>
    <property type="molecule type" value="Genomic_DNA"/>
</dbReference>
<accession>A0A4Z2GH56</accession>